<name>A0A914R276_9BILA</name>
<sequence>MSKNSLDALEADVQDLVKGAEELNSNILSIQAINESGNTTTASGCASAAQVSDEMKAMLNGLEDFQAILDGELEKLGNKEDAIKNLDDTKMEIMKLQLSLKQSLRKCHELDEIISKERDEKEEDEEEMSELEGKIAAKIKEMEEEDLEYQRKANEFEAKKRAIEDELVKKKQMLEAELANPQQNYFFEGGDQSRS</sequence>
<keyword evidence="2" id="KW-1185">Reference proteome</keyword>
<keyword evidence="1" id="KW-0175">Coiled coil</keyword>
<organism evidence="2 3">
    <name type="scientific">Panagrolaimus davidi</name>
    <dbReference type="NCBI Taxonomy" id="227884"/>
    <lineage>
        <taxon>Eukaryota</taxon>
        <taxon>Metazoa</taxon>
        <taxon>Ecdysozoa</taxon>
        <taxon>Nematoda</taxon>
        <taxon>Chromadorea</taxon>
        <taxon>Rhabditida</taxon>
        <taxon>Tylenchina</taxon>
        <taxon>Panagrolaimomorpha</taxon>
        <taxon>Panagrolaimoidea</taxon>
        <taxon>Panagrolaimidae</taxon>
        <taxon>Panagrolaimus</taxon>
    </lineage>
</organism>
<evidence type="ECO:0000256" key="1">
    <source>
        <dbReference type="SAM" id="Coils"/>
    </source>
</evidence>
<dbReference type="WBParaSite" id="PDA_v2.g5514.t1">
    <property type="protein sequence ID" value="PDA_v2.g5514.t1"/>
    <property type="gene ID" value="PDA_v2.g5514"/>
</dbReference>
<evidence type="ECO:0000313" key="3">
    <source>
        <dbReference type="WBParaSite" id="PDA_v2.g5514.t1"/>
    </source>
</evidence>
<proteinExistence type="predicted"/>
<protein>
    <submittedName>
        <fullName evidence="3">Uncharacterized protein</fullName>
    </submittedName>
</protein>
<accession>A0A914R276</accession>
<dbReference type="Proteomes" id="UP000887578">
    <property type="component" value="Unplaced"/>
</dbReference>
<dbReference type="AlphaFoldDB" id="A0A914R276"/>
<reference evidence="3" key="1">
    <citation type="submission" date="2022-11" db="UniProtKB">
        <authorList>
            <consortium name="WormBaseParasite"/>
        </authorList>
    </citation>
    <scope>IDENTIFICATION</scope>
</reference>
<feature type="coiled-coil region" evidence="1">
    <location>
        <begin position="79"/>
        <end position="173"/>
    </location>
</feature>
<evidence type="ECO:0000313" key="2">
    <source>
        <dbReference type="Proteomes" id="UP000887578"/>
    </source>
</evidence>